<dbReference type="RefSeq" id="WP_206623349.1">
    <property type="nucleotide sequence ID" value="NZ_JAFKOQ010000324.1"/>
</dbReference>
<dbReference type="AlphaFoldDB" id="A0AAW4HJI0"/>
<sequence length="81" mass="8910">YTLYADGALLKQGVLDERGQISVDHQVVTRSYKLEMANGVSYQIPVAEAYSRPEQGELANRGFHHHTSQAASDINPPSSHT</sequence>
<evidence type="ECO:0000256" key="1">
    <source>
        <dbReference type="SAM" id="MobiDB-lite"/>
    </source>
</evidence>
<evidence type="ECO:0000313" key="2">
    <source>
        <dbReference type="EMBL" id="MBN8124854.1"/>
    </source>
</evidence>
<name>A0AAW4HJI0_VIBVL</name>
<feature type="region of interest" description="Disordered" evidence="1">
    <location>
        <begin position="53"/>
        <end position="81"/>
    </location>
</feature>
<comment type="caution">
    <text evidence="2">The sequence shown here is derived from an EMBL/GenBank/DDBJ whole genome shotgun (WGS) entry which is preliminary data.</text>
</comment>
<protein>
    <submittedName>
        <fullName evidence="2">Uncharacterized protein</fullName>
    </submittedName>
</protein>
<feature type="compositionally biased region" description="Polar residues" evidence="1">
    <location>
        <begin position="68"/>
        <end position="81"/>
    </location>
</feature>
<evidence type="ECO:0000313" key="3">
    <source>
        <dbReference type="Proteomes" id="UP000664056"/>
    </source>
</evidence>
<proteinExistence type="predicted"/>
<dbReference type="Proteomes" id="UP000664056">
    <property type="component" value="Unassembled WGS sequence"/>
</dbReference>
<reference evidence="2" key="1">
    <citation type="submission" date="2021-03" db="EMBL/GenBank/DDBJ databases">
        <title>Study of the foodborne Vibrio vulnificus isolates from China.</title>
        <authorList>
            <person name="Zheng Z."/>
            <person name="Ye L."/>
        </authorList>
    </citation>
    <scope>NUCLEOTIDE SEQUENCE</scope>
    <source>
        <strain evidence="2">Vv1582</strain>
    </source>
</reference>
<dbReference type="EMBL" id="JAFKOQ010000324">
    <property type="protein sequence ID" value="MBN8124854.1"/>
    <property type="molecule type" value="Genomic_DNA"/>
</dbReference>
<feature type="non-terminal residue" evidence="2">
    <location>
        <position position="81"/>
    </location>
</feature>
<gene>
    <name evidence="2" type="ORF">J0J18_24495</name>
</gene>
<accession>A0AAW4HJI0</accession>
<feature type="non-terminal residue" evidence="2">
    <location>
        <position position="1"/>
    </location>
</feature>
<organism evidence="2 3">
    <name type="scientific">Vibrio vulnificus</name>
    <dbReference type="NCBI Taxonomy" id="672"/>
    <lineage>
        <taxon>Bacteria</taxon>
        <taxon>Pseudomonadati</taxon>
        <taxon>Pseudomonadota</taxon>
        <taxon>Gammaproteobacteria</taxon>
        <taxon>Vibrionales</taxon>
        <taxon>Vibrionaceae</taxon>
        <taxon>Vibrio</taxon>
    </lineage>
</organism>